<evidence type="ECO:0000256" key="4">
    <source>
        <dbReference type="ARBA" id="ARBA00023242"/>
    </source>
</evidence>
<dbReference type="Proteomes" id="UP000187209">
    <property type="component" value="Unassembled WGS sequence"/>
</dbReference>
<dbReference type="Pfam" id="PF07962">
    <property type="entry name" value="Swi3"/>
    <property type="match status" value="1"/>
</dbReference>
<reference evidence="8 9" key="1">
    <citation type="submission" date="2016-11" db="EMBL/GenBank/DDBJ databases">
        <title>The macronuclear genome of Stentor coeruleus: a giant cell with tiny introns.</title>
        <authorList>
            <person name="Slabodnick M."/>
            <person name="Ruby J.G."/>
            <person name="Reiff S.B."/>
            <person name="Swart E.C."/>
            <person name="Gosai S."/>
            <person name="Prabakaran S."/>
            <person name="Witkowska E."/>
            <person name="Larue G.E."/>
            <person name="Fisher S."/>
            <person name="Freeman R.M."/>
            <person name="Gunawardena J."/>
            <person name="Chu W."/>
            <person name="Stover N.A."/>
            <person name="Gregory B.D."/>
            <person name="Nowacki M."/>
            <person name="Derisi J."/>
            <person name="Roy S.W."/>
            <person name="Marshall W.F."/>
            <person name="Sood P."/>
        </authorList>
    </citation>
    <scope>NUCLEOTIDE SEQUENCE [LARGE SCALE GENOMIC DNA]</scope>
    <source>
        <strain evidence="8">WM001</strain>
    </source>
</reference>
<sequence>MEDVILEEIGKIDVAKPKKVINRAQLNEATLMNETKGLKRLYTEFQKFAIIGNSKNDLKKLMNIYKEWHFITAPKFEFRYFIEKCQILGTKTPIRSFMTRMRKVHKGELTWEDINNPPEIKSSEEIEENFYQNEENLHLNHGFTENKSQETITKKLKTPSETQIDDQNYDELNYLHELEEENYNENNEVNEDEEAFLDELGIAYEDTIRPASNDFASEKKRKF</sequence>
<dbReference type="GO" id="GO:0031297">
    <property type="term" value="P:replication fork processing"/>
    <property type="evidence" value="ECO:0007669"/>
    <property type="project" value="UniProtKB-UniRule"/>
</dbReference>
<dbReference type="PANTHER" id="PTHR13220">
    <property type="entry name" value="TIMELESS INTERACTING-RELATED"/>
    <property type="match status" value="1"/>
</dbReference>
<comment type="caution">
    <text evidence="8">The sequence shown here is derived from an EMBL/GenBank/DDBJ whole genome shotgun (WGS) entry which is preliminary data.</text>
</comment>
<dbReference type="EMBL" id="MPUH01000026">
    <property type="protein sequence ID" value="OMJ94485.1"/>
    <property type="molecule type" value="Genomic_DNA"/>
</dbReference>
<dbReference type="GO" id="GO:0006974">
    <property type="term" value="P:DNA damage response"/>
    <property type="evidence" value="ECO:0007669"/>
    <property type="project" value="UniProtKB-KW"/>
</dbReference>
<dbReference type="OrthoDB" id="307605at2759"/>
<dbReference type="GO" id="GO:0031298">
    <property type="term" value="C:replication fork protection complex"/>
    <property type="evidence" value="ECO:0007669"/>
    <property type="project" value="TreeGrafter"/>
</dbReference>
<comment type="subcellular location">
    <subcellularLocation>
        <location evidence="1 6">Nucleus</location>
    </subcellularLocation>
</comment>
<evidence type="ECO:0000256" key="1">
    <source>
        <dbReference type="ARBA" id="ARBA00004123"/>
    </source>
</evidence>
<protein>
    <recommendedName>
        <fullName evidence="7">Chromosome segregation in meiosis protein 3 domain-containing protein</fullName>
    </recommendedName>
</protein>
<dbReference type="GO" id="GO:0000076">
    <property type="term" value="P:DNA replication checkpoint signaling"/>
    <property type="evidence" value="ECO:0007669"/>
    <property type="project" value="UniProtKB-UniRule"/>
</dbReference>
<comment type="function">
    <text evidence="6">Plays an important role in the control of DNA replication and the maintenance of replication fork stability.</text>
</comment>
<keyword evidence="4 6" id="KW-0539">Nucleus</keyword>
<evidence type="ECO:0000259" key="7">
    <source>
        <dbReference type="Pfam" id="PF07962"/>
    </source>
</evidence>
<evidence type="ECO:0000313" key="8">
    <source>
        <dbReference type="EMBL" id="OMJ94485.1"/>
    </source>
</evidence>
<evidence type="ECO:0000256" key="2">
    <source>
        <dbReference type="ARBA" id="ARBA00006075"/>
    </source>
</evidence>
<name>A0A1R2CZR3_9CILI</name>
<evidence type="ECO:0000256" key="3">
    <source>
        <dbReference type="ARBA" id="ARBA00022763"/>
    </source>
</evidence>
<dbReference type="InterPro" id="IPR012923">
    <property type="entry name" value="Csm3"/>
</dbReference>
<dbReference type="InterPro" id="IPR040038">
    <property type="entry name" value="TIPIN/Csm3/Swi3"/>
</dbReference>
<evidence type="ECO:0000256" key="5">
    <source>
        <dbReference type="ARBA" id="ARBA00023306"/>
    </source>
</evidence>
<dbReference type="PANTHER" id="PTHR13220:SF11">
    <property type="entry name" value="TIMELESS-INTERACTING PROTEIN"/>
    <property type="match status" value="1"/>
</dbReference>
<dbReference type="AlphaFoldDB" id="A0A1R2CZR3"/>
<dbReference type="GO" id="GO:0043111">
    <property type="term" value="P:replication fork arrest"/>
    <property type="evidence" value="ECO:0007669"/>
    <property type="project" value="TreeGrafter"/>
</dbReference>
<evidence type="ECO:0000256" key="6">
    <source>
        <dbReference type="RuleBase" id="RU366049"/>
    </source>
</evidence>
<accession>A0A1R2CZR3</accession>
<comment type="similarity">
    <text evidence="2 6">Belongs to the CSM3 family.</text>
</comment>
<evidence type="ECO:0000313" key="9">
    <source>
        <dbReference type="Proteomes" id="UP000187209"/>
    </source>
</evidence>
<gene>
    <name evidence="8" type="ORF">SteCoe_2396</name>
</gene>
<proteinExistence type="inferred from homology"/>
<organism evidence="8 9">
    <name type="scientific">Stentor coeruleus</name>
    <dbReference type="NCBI Taxonomy" id="5963"/>
    <lineage>
        <taxon>Eukaryota</taxon>
        <taxon>Sar</taxon>
        <taxon>Alveolata</taxon>
        <taxon>Ciliophora</taxon>
        <taxon>Postciliodesmatophora</taxon>
        <taxon>Heterotrichea</taxon>
        <taxon>Heterotrichida</taxon>
        <taxon>Stentoridae</taxon>
        <taxon>Stentor</taxon>
    </lineage>
</organism>
<keyword evidence="3 6" id="KW-0227">DNA damage</keyword>
<dbReference type="GO" id="GO:0003677">
    <property type="term" value="F:DNA binding"/>
    <property type="evidence" value="ECO:0007669"/>
    <property type="project" value="TreeGrafter"/>
</dbReference>
<keyword evidence="9" id="KW-1185">Reference proteome</keyword>
<feature type="domain" description="Chromosome segregation in meiosis protein 3" evidence="7">
    <location>
        <begin position="26"/>
        <end position="104"/>
    </location>
</feature>
<keyword evidence="5 6" id="KW-0131">Cell cycle</keyword>